<evidence type="ECO:0000256" key="3">
    <source>
        <dbReference type="ARBA" id="ARBA00022692"/>
    </source>
</evidence>
<feature type="domain" description="Metallo-beta-lactamase" evidence="7">
    <location>
        <begin position="498"/>
        <end position="682"/>
    </location>
</feature>
<feature type="transmembrane region" description="Helical" evidence="6">
    <location>
        <begin position="259"/>
        <end position="277"/>
    </location>
</feature>
<keyword evidence="4 6" id="KW-1133">Transmembrane helix</keyword>
<dbReference type="AlphaFoldDB" id="A0A0W0WAZ8"/>
<protein>
    <submittedName>
        <fullName evidence="8">DNA uptake/competence protein ComA</fullName>
    </submittedName>
</protein>
<evidence type="ECO:0000259" key="7">
    <source>
        <dbReference type="SMART" id="SM00849"/>
    </source>
</evidence>
<dbReference type="SUPFAM" id="SSF56281">
    <property type="entry name" value="Metallo-hydrolase/oxidoreductase"/>
    <property type="match status" value="1"/>
</dbReference>
<evidence type="ECO:0000256" key="4">
    <source>
        <dbReference type="ARBA" id="ARBA00022989"/>
    </source>
</evidence>
<feature type="transmembrane region" description="Helical" evidence="6">
    <location>
        <begin position="220"/>
        <end position="239"/>
    </location>
</feature>
<comment type="subcellular location">
    <subcellularLocation>
        <location evidence="1">Cell membrane</location>
        <topology evidence="1">Multi-pass membrane protein</topology>
    </subcellularLocation>
</comment>
<organism evidence="8 9">
    <name type="scientific">Legionella maceachernii</name>
    <dbReference type="NCBI Taxonomy" id="466"/>
    <lineage>
        <taxon>Bacteria</taxon>
        <taxon>Pseudomonadati</taxon>
        <taxon>Pseudomonadota</taxon>
        <taxon>Gammaproteobacteria</taxon>
        <taxon>Legionellales</taxon>
        <taxon>Legionellaceae</taxon>
        <taxon>Legionella</taxon>
    </lineage>
</organism>
<evidence type="ECO:0000313" key="9">
    <source>
        <dbReference type="Proteomes" id="UP000054908"/>
    </source>
</evidence>
<evidence type="ECO:0000313" key="8">
    <source>
        <dbReference type="EMBL" id="KTD29390.1"/>
    </source>
</evidence>
<proteinExistence type="predicted"/>
<feature type="transmembrane region" description="Helical" evidence="6">
    <location>
        <begin position="36"/>
        <end position="54"/>
    </location>
</feature>
<dbReference type="CDD" id="cd07731">
    <property type="entry name" value="ComA-like_MBL-fold"/>
    <property type="match status" value="1"/>
</dbReference>
<feature type="transmembrane region" description="Helical" evidence="6">
    <location>
        <begin position="465"/>
        <end position="481"/>
    </location>
</feature>
<dbReference type="InterPro" id="IPR036866">
    <property type="entry name" value="RibonucZ/Hydroxyglut_hydro"/>
</dbReference>
<dbReference type="InterPro" id="IPR001279">
    <property type="entry name" value="Metallo-B-lactamas"/>
</dbReference>
<dbReference type="Proteomes" id="UP000054908">
    <property type="component" value="Unassembled WGS sequence"/>
</dbReference>
<dbReference type="InterPro" id="IPR025405">
    <property type="entry name" value="DUF4131"/>
</dbReference>
<evidence type="ECO:0000256" key="5">
    <source>
        <dbReference type="ARBA" id="ARBA00023136"/>
    </source>
</evidence>
<reference evidence="8 9" key="1">
    <citation type="submission" date="2015-11" db="EMBL/GenBank/DDBJ databases">
        <title>Genomic analysis of 38 Legionella species identifies large and diverse effector repertoires.</title>
        <authorList>
            <person name="Burstein D."/>
            <person name="Amaro F."/>
            <person name="Zusman T."/>
            <person name="Lifshitz Z."/>
            <person name="Cohen O."/>
            <person name="Gilbert J.A."/>
            <person name="Pupko T."/>
            <person name="Shuman H.A."/>
            <person name="Segal G."/>
        </authorList>
    </citation>
    <scope>NUCLEOTIDE SEQUENCE [LARGE SCALE GENOMIC DNA]</scope>
    <source>
        <strain evidence="8 9">PX-1-G2-E2</strain>
    </source>
</reference>
<dbReference type="RefSeq" id="WP_058451709.1">
    <property type="nucleotide sequence ID" value="NZ_CAAAIB010000003.1"/>
</dbReference>
<feature type="transmembrane region" description="Helical" evidence="6">
    <location>
        <begin position="382"/>
        <end position="403"/>
    </location>
</feature>
<dbReference type="PANTHER" id="PTHR30619">
    <property type="entry name" value="DNA INTERNALIZATION/COMPETENCE PROTEIN COMEC/REC2"/>
    <property type="match status" value="1"/>
</dbReference>
<keyword evidence="3 6" id="KW-0812">Transmembrane</keyword>
<dbReference type="SMART" id="SM00849">
    <property type="entry name" value="Lactamase_B"/>
    <property type="match status" value="1"/>
</dbReference>
<accession>A0A0W0WAZ8</accession>
<dbReference type="PATRIC" id="fig|466.6.peg.962"/>
<dbReference type="EMBL" id="LNYL01000023">
    <property type="protein sequence ID" value="KTD29390.1"/>
    <property type="molecule type" value="Genomic_DNA"/>
</dbReference>
<evidence type="ECO:0000256" key="6">
    <source>
        <dbReference type="SAM" id="Phobius"/>
    </source>
</evidence>
<feature type="transmembrane region" description="Helical" evidence="6">
    <location>
        <begin position="320"/>
        <end position="339"/>
    </location>
</feature>
<keyword evidence="9" id="KW-1185">Reference proteome</keyword>
<dbReference type="InterPro" id="IPR004797">
    <property type="entry name" value="Competence_ComEC/Rec2"/>
</dbReference>
<dbReference type="Gene3D" id="3.60.15.10">
    <property type="entry name" value="Ribonuclease Z/Hydroxyacylglutathione hydrolase-like"/>
    <property type="match status" value="1"/>
</dbReference>
<dbReference type="Pfam" id="PF00753">
    <property type="entry name" value="Lactamase_B"/>
    <property type="match status" value="1"/>
</dbReference>
<feature type="transmembrane region" description="Helical" evidence="6">
    <location>
        <begin position="284"/>
        <end position="300"/>
    </location>
</feature>
<feature type="transmembrane region" description="Helical" evidence="6">
    <location>
        <begin position="7"/>
        <end position="30"/>
    </location>
</feature>
<dbReference type="InterPro" id="IPR052159">
    <property type="entry name" value="Competence_DNA_uptake"/>
</dbReference>
<keyword evidence="2" id="KW-1003">Cell membrane</keyword>
<dbReference type="GO" id="GO:0030420">
    <property type="term" value="P:establishment of competence for transformation"/>
    <property type="evidence" value="ECO:0007669"/>
    <property type="project" value="InterPro"/>
</dbReference>
<dbReference type="PANTHER" id="PTHR30619:SF1">
    <property type="entry name" value="RECOMBINATION PROTEIN 2"/>
    <property type="match status" value="1"/>
</dbReference>
<dbReference type="OrthoDB" id="9761531at2"/>
<feature type="transmembrane region" description="Helical" evidence="6">
    <location>
        <begin position="351"/>
        <end position="370"/>
    </location>
</feature>
<name>A0A0W0WAZ8_9GAMM</name>
<dbReference type="InterPro" id="IPR004477">
    <property type="entry name" value="ComEC_N"/>
</dbReference>
<dbReference type="Pfam" id="PF03772">
    <property type="entry name" value="Competence"/>
    <property type="match status" value="1"/>
</dbReference>
<dbReference type="InterPro" id="IPR035681">
    <property type="entry name" value="ComA-like_MBL"/>
</dbReference>
<evidence type="ECO:0000256" key="2">
    <source>
        <dbReference type="ARBA" id="ARBA00022475"/>
    </source>
</evidence>
<gene>
    <name evidence="8" type="ORF">Lmac_0900</name>
</gene>
<feature type="transmembrane region" description="Helical" evidence="6">
    <location>
        <begin position="441"/>
        <end position="460"/>
    </location>
</feature>
<comment type="caution">
    <text evidence="8">The sequence shown here is derived from an EMBL/GenBank/DDBJ whole genome shotgun (WGS) entry which is preliminary data.</text>
</comment>
<dbReference type="GO" id="GO:0005886">
    <property type="term" value="C:plasma membrane"/>
    <property type="evidence" value="ECO:0007669"/>
    <property type="project" value="UniProtKB-SubCell"/>
</dbReference>
<sequence length="743" mass="83377">MEIICFWAGIALVYTQSIYPAFVLILSQFLNASRLAIGWFFLAVLWGLIHWWCVSNTGMPDVRVIAKAELQGTVVSLPVTSASKTQFEFAATQLNHQKVHAVVLLSCYRYCPAFKAGQTWSFNVKLKRPENLANPGHFDFVGKLKARHIDWTGYIRKGIKLHEATNQQFLLTFRDKLATTLGQSTDTPVLGVLQALTLGVTSNVDQRQWDLFRRTGTTHLMVISGSHIGLIVGFSYWLIKWLWSRSSRLCMYCPAVKMATGIGMVMGFIYALLAGFAPPSQRSLLACFFLLLRNFLNYRFTVWQAWRYGLLVVLLYEPHAVLLPGFYLSFIAVAILVLINQRVAGGALKKAMAIQFACLIGLMPLGLYWFSYGSINGLVANFLGVPWVGFLIVPLALMSLFLLQCFNIHLLVIPVKQSIEWLLFFLQWVDSFSMFNLDFSYPHWLFPLALMLVMLLVLFLPIKSIFPALMVLLIASLFPGYPRIKPGSAKIDVLDVGQGLAIVVSTAKHVLIYDTGMKFYQGGDMGKFAIIPYLNTLGIKKIDKLIISHPDLDHRGGLSSLEEKYPIAEFLVDNTAFYHRGQTCHQYPAWQWDGVTFRFLATNQKGNSKNNNSCVLHIINSAGKVLLTGDIEKAAEKYLISTYGNQLRSDVLLVPHHGSKTSSSVAFIKHVAPRYAIISSGFDNPYHLPHQQTLRTFARQSIPIYNTASCGMISVELSLKNKPILPTCDKRNSVSLKFSLTTK</sequence>
<evidence type="ECO:0000256" key="1">
    <source>
        <dbReference type="ARBA" id="ARBA00004651"/>
    </source>
</evidence>
<feature type="transmembrane region" description="Helical" evidence="6">
    <location>
        <begin position="410"/>
        <end position="429"/>
    </location>
</feature>
<dbReference type="Pfam" id="PF13567">
    <property type="entry name" value="DUF4131"/>
    <property type="match status" value="1"/>
</dbReference>
<dbReference type="NCBIfam" id="TIGR00361">
    <property type="entry name" value="ComEC_Rec2"/>
    <property type="match status" value="1"/>
</dbReference>
<dbReference type="NCBIfam" id="TIGR00360">
    <property type="entry name" value="ComEC_N-term"/>
    <property type="match status" value="1"/>
</dbReference>
<dbReference type="STRING" id="466.Lmac_0900"/>
<keyword evidence="5 6" id="KW-0472">Membrane</keyword>